<evidence type="ECO:0000313" key="2">
    <source>
        <dbReference type="Proteomes" id="UP000789366"/>
    </source>
</evidence>
<dbReference type="EMBL" id="CAJVPW010015719">
    <property type="protein sequence ID" value="CAG8664377.1"/>
    <property type="molecule type" value="Genomic_DNA"/>
</dbReference>
<name>A0ACA9NQD0_9GLOM</name>
<keyword evidence="2" id="KW-1185">Reference proteome</keyword>
<gene>
    <name evidence="1" type="ORF">SPELUC_LOCUS9400</name>
</gene>
<comment type="caution">
    <text evidence="1">The sequence shown here is derived from an EMBL/GenBank/DDBJ whole genome shotgun (WGS) entry which is preliminary data.</text>
</comment>
<proteinExistence type="predicted"/>
<feature type="non-terminal residue" evidence="1">
    <location>
        <position position="82"/>
    </location>
</feature>
<protein>
    <submittedName>
        <fullName evidence="1">16177_t:CDS:1</fullName>
    </submittedName>
</protein>
<reference evidence="1" key="1">
    <citation type="submission" date="2021-06" db="EMBL/GenBank/DDBJ databases">
        <authorList>
            <person name="Kallberg Y."/>
            <person name="Tangrot J."/>
            <person name="Rosling A."/>
        </authorList>
    </citation>
    <scope>NUCLEOTIDE SEQUENCE</scope>
    <source>
        <strain evidence="1">28 12/20/2015</strain>
    </source>
</reference>
<organism evidence="1 2">
    <name type="scientific">Cetraspora pellucida</name>
    <dbReference type="NCBI Taxonomy" id="1433469"/>
    <lineage>
        <taxon>Eukaryota</taxon>
        <taxon>Fungi</taxon>
        <taxon>Fungi incertae sedis</taxon>
        <taxon>Mucoromycota</taxon>
        <taxon>Glomeromycotina</taxon>
        <taxon>Glomeromycetes</taxon>
        <taxon>Diversisporales</taxon>
        <taxon>Gigasporaceae</taxon>
        <taxon>Cetraspora</taxon>
    </lineage>
</organism>
<sequence length="82" mass="9465">MESLYEASFDFEDDFSQESDADIGHVASDDEAFVLDLHSLEALQEKITGSIEKSEDELCESDDEFPEENYETEMLQEEFEKL</sequence>
<evidence type="ECO:0000313" key="1">
    <source>
        <dbReference type="EMBL" id="CAG8664377.1"/>
    </source>
</evidence>
<dbReference type="Proteomes" id="UP000789366">
    <property type="component" value="Unassembled WGS sequence"/>
</dbReference>
<accession>A0ACA9NQD0</accession>